<evidence type="ECO:0000313" key="2">
    <source>
        <dbReference type="Proteomes" id="UP000825935"/>
    </source>
</evidence>
<dbReference type="SUPFAM" id="SSF81383">
    <property type="entry name" value="F-box domain"/>
    <property type="match status" value="1"/>
</dbReference>
<comment type="caution">
    <text evidence="1">The sequence shown here is derived from an EMBL/GenBank/DDBJ whole genome shotgun (WGS) entry which is preliminary data.</text>
</comment>
<dbReference type="PANTHER" id="PTHR48218:SF4">
    <property type="entry name" value="F-BOX DOMAIN-CONTAINING PROTEIN"/>
    <property type="match status" value="1"/>
</dbReference>
<reference evidence="1" key="1">
    <citation type="submission" date="2021-08" db="EMBL/GenBank/DDBJ databases">
        <title>WGS assembly of Ceratopteris richardii.</title>
        <authorList>
            <person name="Marchant D.B."/>
            <person name="Chen G."/>
            <person name="Jenkins J."/>
            <person name="Shu S."/>
            <person name="Leebens-Mack J."/>
            <person name="Grimwood J."/>
            <person name="Schmutz J."/>
            <person name="Soltis P."/>
            <person name="Soltis D."/>
            <person name="Chen Z.-H."/>
        </authorList>
    </citation>
    <scope>NUCLEOTIDE SEQUENCE</scope>
    <source>
        <strain evidence="1">Whitten #5841</strain>
        <tissue evidence="1">Leaf</tissue>
    </source>
</reference>
<sequence length="278" mass="31987">MAVHREKDERLAPFMRMDRCNKISRLSNELLQVRAETRADPLEVLGWDVFFFAVLPRLDARSLAACIAVSSSWRACCISDVLWRPLLSRFLALRAHLPLALLRCSSPFPPHLAYSVAMLDACKAELSPAEMCARVWEMKVKPGFSSLLQSQTCGPYWYSLDPTSLNEAPLLRRFHCDFSITPLQENDPIWGGQESTWKFVKSKQSNGELKKQFVRINSWPQHQVVRLRDGRWCLDNYYASYTTCPDQEENMPSYLKGLKVPCCRRCNPDQIELIKAKI</sequence>
<dbReference type="InterPro" id="IPR036047">
    <property type="entry name" value="F-box-like_dom_sf"/>
</dbReference>
<dbReference type="PANTHER" id="PTHR48218">
    <property type="entry name" value="F-BOX DOMAIN CONTAINING PROTEIN"/>
    <property type="match status" value="1"/>
</dbReference>
<dbReference type="Gene3D" id="1.20.1280.50">
    <property type="match status" value="1"/>
</dbReference>
<proteinExistence type="predicted"/>
<evidence type="ECO:0008006" key="3">
    <source>
        <dbReference type="Google" id="ProtNLM"/>
    </source>
</evidence>
<dbReference type="Proteomes" id="UP000825935">
    <property type="component" value="Chromosome 1"/>
</dbReference>
<evidence type="ECO:0000313" key="1">
    <source>
        <dbReference type="EMBL" id="KAH7447662.1"/>
    </source>
</evidence>
<keyword evidence="2" id="KW-1185">Reference proteome</keyword>
<gene>
    <name evidence="1" type="ORF">KP509_01G115900</name>
</gene>
<name>A0A8T2VK07_CERRI</name>
<dbReference type="OMA" id="HFNEAAP"/>
<dbReference type="OrthoDB" id="1923816at2759"/>
<organism evidence="1 2">
    <name type="scientific">Ceratopteris richardii</name>
    <name type="common">Triangle waterfern</name>
    <dbReference type="NCBI Taxonomy" id="49495"/>
    <lineage>
        <taxon>Eukaryota</taxon>
        <taxon>Viridiplantae</taxon>
        <taxon>Streptophyta</taxon>
        <taxon>Embryophyta</taxon>
        <taxon>Tracheophyta</taxon>
        <taxon>Polypodiopsida</taxon>
        <taxon>Polypodiidae</taxon>
        <taxon>Polypodiales</taxon>
        <taxon>Pteridineae</taxon>
        <taxon>Pteridaceae</taxon>
        <taxon>Parkerioideae</taxon>
        <taxon>Ceratopteris</taxon>
    </lineage>
</organism>
<dbReference type="EMBL" id="CM035406">
    <property type="protein sequence ID" value="KAH7447662.1"/>
    <property type="molecule type" value="Genomic_DNA"/>
</dbReference>
<accession>A0A8T2VK07</accession>
<dbReference type="AlphaFoldDB" id="A0A8T2VK07"/>
<protein>
    <recommendedName>
        <fullName evidence="3">F-box domain-containing protein</fullName>
    </recommendedName>
</protein>